<evidence type="ECO:0000313" key="2">
    <source>
        <dbReference type="EMBL" id="KGE20673.1"/>
    </source>
</evidence>
<protein>
    <submittedName>
        <fullName evidence="2">Uncharacterized protein</fullName>
    </submittedName>
</protein>
<name>A0A098MF58_9BACL</name>
<feature type="region of interest" description="Disordered" evidence="1">
    <location>
        <begin position="71"/>
        <end position="91"/>
    </location>
</feature>
<accession>A0A098MF58</accession>
<reference evidence="2 3" key="2">
    <citation type="submission" date="2014-10" db="EMBL/GenBank/DDBJ databases">
        <title>Comparative genomics of the Paenibacillus odorifer group.</title>
        <authorList>
            <person name="Tsai Y.-C."/>
            <person name="Martin N."/>
            <person name="Korlach J."/>
            <person name="Wiedmann M."/>
        </authorList>
    </citation>
    <scope>NUCLEOTIDE SEQUENCE [LARGE SCALE GENOMIC DNA]</scope>
    <source>
        <strain evidence="2 3">DSM 18334</strain>
    </source>
</reference>
<dbReference type="EMBL" id="JQCR01000001">
    <property type="protein sequence ID" value="KGE20673.1"/>
    <property type="molecule type" value="Genomic_DNA"/>
</dbReference>
<sequence length="91" mass="10114">MTIIIRSTVKCPYPNCGHTGDVITNLHCRTAHDMERKELFGKYGKPCGVGFDMTAAKKNLEGHVTAQPLNISYPSDSTTAKDMRSSRNNRK</sequence>
<dbReference type="RefSeq" id="WP_036647266.1">
    <property type="nucleotide sequence ID" value="NZ_JQCR01000001.1"/>
</dbReference>
<dbReference type="OrthoDB" id="2736682at2"/>
<organism evidence="2 3">
    <name type="scientific">Paenibacillus wynnii</name>
    <dbReference type="NCBI Taxonomy" id="268407"/>
    <lineage>
        <taxon>Bacteria</taxon>
        <taxon>Bacillati</taxon>
        <taxon>Bacillota</taxon>
        <taxon>Bacilli</taxon>
        <taxon>Bacillales</taxon>
        <taxon>Paenibacillaceae</taxon>
        <taxon>Paenibacillus</taxon>
    </lineage>
</organism>
<evidence type="ECO:0000256" key="1">
    <source>
        <dbReference type="SAM" id="MobiDB-lite"/>
    </source>
</evidence>
<dbReference type="eggNOG" id="ENOG5032EFJ">
    <property type="taxonomic scope" value="Bacteria"/>
</dbReference>
<evidence type="ECO:0000313" key="3">
    <source>
        <dbReference type="Proteomes" id="UP000029734"/>
    </source>
</evidence>
<dbReference type="AlphaFoldDB" id="A0A098MF58"/>
<gene>
    <name evidence="2" type="ORF">PWYN_00275</name>
</gene>
<proteinExistence type="predicted"/>
<dbReference type="STRING" id="268407.PWYN_00275"/>
<comment type="caution">
    <text evidence="2">The sequence shown here is derived from an EMBL/GenBank/DDBJ whole genome shotgun (WGS) entry which is preliminary data.</text>
</comment>
<keyword evidence="3" id="KW-1185">Reference proteome</keyword>
<dbReference type="Proteomes" id="UP000029734">
    <property type="component" value="Unassembled WGS sequence"/>
</dbReference>
<reference evidence="2 3" key="1">
    <citation type="submission" date="2014-08" db="EMBL/GenBank/DDBJ databases">
        <authorList>
            <person name="den Bakker H.C."/>
        </authorList>
    </citation>
    <scope>NUCLEOTIDE SEQUENCE [LARGE SCALE GENOMIC DNA]</scope>
    <source>
        <strain evidence="2 3">DSM 18334</strain>
    </source>
</reference>